<dbReference type="KEGG" id="acm:AciX9_0920"/>
<gene>
    <name evidence="9" type="primary">secE</name>
    <name evidence="10" type="ordered locus">AciX9_0920</name>
</gene>
<comment type="subunit">
    <text evidence="9">Component of the Sec protein translocase complex. Heterotrimer consisting of SecY, SecE and SecG subunits. The heterotrimers can form oligomers, although 1 heterotrimer is thought to be able to translocate proteins. Interacts with the ribosome. Interacts with SecDF, and other proteins may be involved. Interacts with SecA.</text>
</comment>
<keyword evidence="7 9" id="KW-0811">Translocation</keyword>
<evidence type="ECO:0000256" key="2">
    <source>
        <dbReference type="ARBA" id="ARBA00022448"/>
    </source>
</evidence>
<dbReference type="GO" id="GO:0009306">
    <property type="term" value="P:protein secretion"/>
    <property type="evidence" value="ECO:0007669"/>
    <property type="project" value="UniProtKB-UniRule"/>
</dbReference>
<sequence>MAKTMAVVDQPSTGLQQLKSGPARLGEFLHDVRSEMKKVITPSRDEVQSTTIVVIITVFIFAAYFALVDFAVGHTIDVLFKHLAK</sequence>
<comment type="subcellular location">
    <subcellularLocation>
        <location evidence="9">Cell inner membrane</location>
        <topology evidence="9">Single-pass membrane protein</topology>
    </subcellularLocation>
    <subcellularLocation>
        <location evidence="1">Membrane</location>
    </subcellularLocation>
</comment>
<dbReference type="eggNOG" id="COG0690">
    <property type="taxonomic scope" value="Bacteria"/>
</dbReference>
<dbReference type="GO" id="GO:0008320">
    <property type="term" value="F:protein transmembrane transporter activity"/>
    <property type="evidence" value="ECO:0007669"/>
    <property type="project" value="UniProtKB-UniRule"/>
</dbReference>
<comment type="function">
    <text evidence="9">Essential subunit of the Sec protein translocation channel SecYEG. Clamps together the 2 halves of SecY. May contact the channel plug during translocation.</text>
</comment>
<keyword evidence="5 9" id="KW-0653">Protein transport</keyword>
<dbReference type="GO" id="GO:0043952">
    <property type="term" value="P:protein transport by the Sec complex"/>
    <property type="evidence" value="ECO:0007669"/>
    <property type="project" value="UniProtKB-UniRule"/>
</dbReference>
<keyword evidence="4 9" id="KW-0812">Transmembrane</keyword>
<keyword evidence="11" id="KW-1185">Reference proteome</keyword>
<evidence type="ECO:0000256" key="9">
    <source>
        <dbReference type="HAMAP-Rule" id="MF_00422"/>
    </source>
</evidence>
<dbReference type="STRING" id="1198114.AciX9_0920"/>
<keyword evidence="2 9" id="KW-0813">Transport</keyword>
<dbReference type="GO" id="GO:0005886">
    <property type="term" value="C:plasma membrane"/>
    <property type="evidence" value="ECO:0007669"/>
    <property type="project" value="UniProtKB-SubCell"/>
</dbReference>
<keyword evidence="9" id="KW-0997">Cell inner membrane</keyword>
<dbReference type="Proteomes" id="UP000000343">
    <property type="component" value="Chromosome"/>
</dbReference>
<evidence type="ECO:0000256" key="6">
    <source>
        <dbReference type="ARBA" id="ARBA00022989"/>
    </source>
</evidence>
<evidence type="ECO:0000256" key="7">
    <source>
        <dbReference type="ARBA" id="ARBA00023010"/>
    </source>
</evidence>
<evidence type="ECO:0000256" key="5">
    <source>
        <dbReference type="ARBA" id="ARBA00022927"/>
    </source>
</evidence>
<organism evidence="11">
    <name type="scientific">Granulicella tundricola (strain ATCC BAA-1859 / DSM 23138 / MP5ACTX9)</name>
    <dbReference type="NCBI Taxonomy" id="1198114"/>
    <lineage>
        <taxon>Bacteria</taxon>
        <taxon>Pseudomonadati</taxon>
        <taxon>Acidobacteriota</taxon>
        <taxon>Terriglobia</taxon>
        <taxon>Terriglobales</taxon>
        <taxon>Acidobacteriaceae</taxon>
        <taxon>Granulicella</taxon>
    </lineage>
</organism>
<dbReference type="Gene3D" id="1.20.5.1030">
    <property type="entry name" value="Preprotein translocase secy subunit"/>
    <property type="match status" value="1"/>
</dbReference>
<keyword evidence="3 9" id="KW-1003">Cell membrane</keyword>
<feature type="transmembrane region" description="Helical" evidence="9">
    <location>
        <begin position="52"/>
        <end position="72"/>
    </location>
</feature>
<name>E8X1R8_GRATM</name>
<reference evidence="11" key="1">
    <citation type="submission" date="2011-01" db="EMBL/GenBank/DDBJ databases">
        <title>Complete sequence of chromosome of Acidobacterium sp. MP5ACTX9.</title>
        <authorList>
            <consortium name="US DOE Joint Genome Institute"/>
            <person name="Lucas S."/>
            <person name="Copeland A."/>
            <person name="Lapidus A."/>
            <person name="Cheng J.-F."/>
            <person name="Goodwin L."/>
            <person name="Pitluck S."/>
            <person name="Teshima H."/>
            <person name="Detter J.C."/>
            <person name="Han C."/>
            <person name="Tapia R."/>
            <person name="Land M."/>
            <person name="Hauser L."/>
            <person name="Kyrpides N."/>
            <person name="Ivanova N."/>
            <person name="Ovchinnikova G."/>
            <person name="Pagani I."/>
            <person name="Rawat S.R."/>
            <person name="Mannisto M."/>
            <person name="Haggblom M.M."/>
            <person name="Woyke T."/>
        </authorList>
    </citation>
    <scope>NUCLEOTIDE SEQUENCE [LARGE SCALE GENOMIC DNA]</scope>
    <source>
        <strain evidence="11">MP5ACTX9</strain>
    </source>
</reference>
<accession>E8X1R8</accession>
<dbReference type="HAMAP" id="MF_00422">
    <property type="entry name" value="SecE"/>
    <property type="match status" value="1"/>
</dbReference>
<evidence type="ECO:0000313" key="11">
    <source>
        <dbReference type="Proteomes" id="UP000000343"/>
    </source>
</evidence>
<dbReference type="EMBL" id="CP002480">
    <property type="protein sequence ID" value="ADW67987.1"/>
    <property type="molecule type" value="Genomic_DNA"/>
</dbReference>
<keyword evidence="8 9" id="KW-0472">Membrane</keyword>
<dbReference type="PaxDb" id="1198114-AciX9_0920"/>
<dbReference type="OrthoDB" id="9812738at2"/>
<dbReference type="PANTHER" id="PTHR33910:SF1">
    <property type="entry name" value="PROTEIN TRANSLOCASE SUBUNIT SECE"/>
    <property type="match status" value="1"/>
</dbReference>
<dbReference type="HOGENOM" id="CLU_113663_8_0_0"/>
<dbReference type="InterPro" id="IPR001901">
    <property type="entry name" value="Translocase_SecE/Sec61-g"/>
</dbReference>
<dbReference type="RefSeq" id="WP_013579311.1">
    <property type="nucleotide sequence ID" value="NC_015064.1"/>
</dbReference>
<evidence type="ECO:0000256" key="8">
    <source>
        <dbReference type="ARBA" id="ARBA00023136"/>
    </source>
</evidence>
<dbReference type="PANTHER" id="PTHR33910">
    <property type="entry name" value="PROTEIN TRANSLOCASE SUBUNIT SECE"/>
    <property type="match status" value="1"/>
</dbReference>
<dbReference type="GO" id="GO:0065002">
    <property type="term" value="P:intracellular protein transmembrane transport"/>
    <property type="evidence" value="ECO:0007669"/>
    <property type="project" value="UniProtKB-UniRule"/>
</dbReference>
<dbReference type="GO" id="GO:0006605">
    <property type="term" value="P:protein targeting"/>
    <property type="evidence" value="ECO:0007669"/>
    <property type="project" value="UniProtKB-UniRule"/>
</dbReference>
<dbReference type="InterPro" id="IPR005807">
    <property type="entry name" value="SecE_bac"/>
</dbReference>
<dbReference type="AlphaFoldDB" id="E8X1R8"/>
<evidence type="ECO:0000313" key="10">
    <source>
        <dbReference type="EMBL" id="ADW67987.1"/>
    </source>
</evidence>
<dbReference type="NCBIfam" id="TIGR00964">
    <property type="entry name" value="secE_bact"/>
    <property type="match status" value="1"/>
</dbReference>
<evidence type="ECO:0000256" key="1">
    <source>
        <dbReference type="ARBA" id="ARBA00004370"/>
    </source>
</evidence>
<evidence type="ECO:0000256" key="3">
    <source>
        <dbReference type="ARBA" id="ARBA00022475"/>
    </source>
</evidence>
<dbReference type="InterPro" id="IPR038379">
    <property type="entry name" value="SecE_sf"/>
</dbReference>
<evidence type="ECO:0000256" key="4">
    <source>
        <dbReference type="ARBA" id="ARBA00022692"/>
    </source>
</evidence>
<dbReference type="Pfam" id="PF00584">
    <property type="entry name" value="SecE"/>
    <property type="match status" value="1"/>
</dbReference>
<keyword evidence="6 9" id="KW-1133">Transmembrane helix</keyword>
<proteinExistence type="inferred from homology"/>
<protein>
    <recommendedName>
        <fullName evidence="9">Protein translocase subunit SecE</fullName>
    </recommendedName>
</protein>
<comment type="similarity">
    <text evidence="9">Belongs to the SecE/SEC61-gamma family.</text>
</comment>